<evidence type="ECO:0000313" key="4">
    <source>
        <dbReference type="EMBL" id="OGF41685.1"/>
    </source>
</evidence>
<feature type="domain" description="Carbamoyltransferase" evidence="2">
    <location>
        <begin position="3"/>
        <end position="354"/>
    </location>
</feature>
<evidence type="ECO:0000313" key="5">
    <source>
        <dbReference type="Proteomes" id="UP000177579"/>
    </source>
</evidence>
<dbReference type="InterPro" id="IPR031730">
    <property type="entry name" value="Carbam_trans_C"/>
</dbReference>
<organism evidence="4 5">
    <name type="scientific">Candidatus Falkowbacteria bacterium RIFOXYD2_FULL_34_120</name>
    <dbReference type="NCBI Taxonomy" id="1798007"/>
    <lineage>
        <taxon>Bacteria</taxon>
        <taxon>Candidatus Falkowiibacteriota</taxon>
    </lineage>
</organism>
<dbReference type="InterPro" id="IPR003696">
    <property type="entry name" value="Carbtransf_dom"/>
</dbReference>
<dbReference type="EMBL" id="MFGO01000006">
    <property type="protein sequence ID" value="OGF41685.1"/>
    <property type="molecule type" value="Genomic_DNA"/>
</dbReference>
<comment type="similarity">
    <text evidence="1">Belongs to the NodU/CmcH family.</text>
</comment>
<dbReference type="GO" id="GO:0003824">
    <property type="term" value="F:catalytic activity"/>
    <property type="evidence" value="ECO:0007669"/>
    <property type="project" value="InterPro"/>
</dbReference>
<dbReference type="Proteomes" id="UP000177579">
    <property type="component" value="Unassembled WGS sequence"/>
</dbReference>
<dbReference type="Gene3D" id="3.30.420.40">
    <property type="match status" value="1"/>
</dbReference>
<protein>
    <recommendedName>
        <fullName evidence="6">Carbamoyltransferase</fullName>
    </recommendedName>
</protein>
<evidence type="ECO:0000259" key="2">
    <source>
        <dbReference type="Pfam" id="PF02543"/>
    </source>
</evidence>
<dbReference type="InterPro" id="IPR038152">
    <property type="entry name" value="Carbam_trans_C_sf"/>
</dbReference>
<reference evidence="4 5" key="1">
    <citation type="journal article" date="2016" name="Nat. Commun.">
        <title>Thousands of microbial genomes shed light on interconnected biogeochemical processes in an aquifer system.</title>
        <authorList>
            <person name="Anantharaman K."/>
            <person name="Brown C.T."/>
            <person name="Hug L.A."/>
            <person name="Sharon I."/>
            <person name="Castelle C.J."/>
            <person name="Probst A.J."/>
            <person name="Thomas B.C."/>
            <person name="Singh A."/>
            <person name="Wilkins M.J."/>
            <person name="Karaoz U."/>
            <person name="Brodie E.L."/>
            <person name="Williams K.H."/>
            <person name="Hubbard S.S."/>
            <person name="Banfield J.F."/>
        </authorList>
    </citation>
    <scope>NUCLEOTIDE SEQUENCE [LARGE SCALE GENOMIC DNA]</scope>
</reference>
<gene>
    <name evidence="4" type="ORF">A2531_05975</name>
</gene>
<evidence type="ECO:0000256" key="1">
    <source>
        <dbReference type="ARBA" id="ARBA00006129"/>
    </source>
</evidence>
<dbReference type="Pfam" id="PF02543">
    <property type="entry name" value="Carbam_trans_N"/>
    <property type="match status" value="1"/>
</dbReference>
<proteinExistence type="inferred from homology"/>
<dbReference type="InterPro" id="IPR051338">
    <property type="entry name" value="NodU/CmcH_Carbamoyltrnsfr"/>
</dbReference>
<dbReference type="PANTHER" id="PTHR34847">
    <property type="entry name" value="NODULATION PROTEIN U"/>
    <property type="match status" value="1"/>
</dbReference>
<evidence type="ECO:0008006" key="6">
    <source>
        <dbReference type="Google" id="ProtNLM"/>
    </source>
</evidence>
<dbReference type="AlphaFoldDB" id="A0A1F5TRX8"/>
<name>A0A1F5TRX8_9BACT</name>
<accession>A0A1F5TRX8</accession>
<comment type="caution">
    <text evidence="4">The sequence shown here is derived from an EMBL/GenBank/DDBJ whole genome shotgun (WGS) entry which is preliminary data.</text>
</comment>
<sequence length="570" mass="65667">MLICGLKFTHDGAIALVKDNKLLFSIEVEKIENNPRFSKIIDTNLIVNILEDRGYNVSDVDKFIIDGFGDCAWDQNNKIRNNNEACNGLKFSSDGLNYKIKLAGYNEQKNNENILREKKYTGLMIANKEYNYSSFYHLAGHIMGAYTSSLFSKKEESSYVLVWDGGTYPRLYFFDAKRRKILNLGALFFLYGRIYYVFAHHFEQFKINPEILHDNLSVPGKVMAYIALGKNSEELFKIFSDIYINYFYLMGSTKFFSYESTKFFSHEFKKRIIKDSYKTEDVLCTFHNFIEQLLLKELKSKILKFNSNNRNLCFVGGSALNIKWNSAIRESGLFDKVYVPPFTNDSGSAIGMACCGMKSLYLDWSVFSGPNIIKNKPVPGWIKEKCPINCLAKILYKENEPVVILQGKSELGPRALGNRSIVAPAITHKMKDILNNIKRREGYRPISPICKEDRAKYIFDPGLKDPYMLFNHQVKKEWKNKIPAVIHLDGTARLQTVNKKENKNIYKLLDEYEKLSGIPVLCNTSANYLGKGFFPDIKSATKWGMVNYVWSDGYLYIKKDKVDIKNYLTI</sequence>
<dbReference type="Gene3D" id="3.90.870.20">
    <property type="entry name" value="Carbamoyltransferase, C-terminal domain"/>
    <property type="match status" value="1"/>
</dbReference>
<dbReference type="PANTHER" id="PTHR34847:SF1">
    <property type="entry name" value="NODULATION PROTEIN U"/>
    <property type="match status" value="1"/>
</dbReference>
<feature type="domain" description="Carbamoyltransferase C-terminal" evidence="3">
    <location>
        <begin position="398"/>
        <end position="542"/>
    </location>
</feature>
<dbReference type="Pfam" id="PF16861">
    <property type="entry name" value="Carbam_trans_C"/>
    <property type="match status" value="1"/>
</dbReference>
<evidence type="ECO:0000259" key="3">
    <source>
        <dbReference type="Pfam" id="PF16861"/>
    </source>
</evidence>